<organism evidence="1">
    <name type="scientific">viral metagenome</name>
    <dbReference type="NCBI Taxonomy" id="1070528"/>
    <lineage>
        <taxon>unclassified sequences</taxon>
        <taxon>metagenomes</taxon>
        <taxon>organismal metagenomes</taxon>
    </lineage>
</organism>
<dbReference type="EMBL" id="MN740703">
    <property type="protein sequence ID" value="QHU09050.1"/>
    <property type="molecule type" value="Genomic_DNA"/>
</dbReference>
<sequence length="70" mass="8327">MDSKEQQNLNDWAYARIAYLFKRHDNLNEKFKYTPQTISVGRYVSPSECLRVSRDLENSIESTKKNELKE</sequence>
<protein>
    <submittedName>
        <fullName evidence="1">Uncharacterized protein</fullName>
    </submittedName>
</protein>
<evidence type="ECO:0000313" key="1">
    <source>
        <dbReference type="EMBL" id="QHU09050.1"/>
    </source>
</evidence>
<dbReference type="AlphaFoldDB" id="A0A6C0JWH4"/>
<name>A0A6C0JWH4_9ZZZZ</name>
<accession>A0A6C0JWH4</accession>
<reference evidence="1" key="1">
    <citation type="journal article" date="2020" name="Nature">
        <title>Giant virus diversity and host interactions through global metagenomics.</title>
        <authorList>
            <person name="Schulz F."/>
            <person name="Roux S."/>
            <person name="Paez-Espino D."/>
            <person name="Jungbluth S."/>
            <person name="Walsh D.A."/>
            <person name="Denef V.J."/>
            <person name="McMahon K.D."/>
            <person name="Konstantinidis K.T."/>
            <person name="Eloe-Fadrosh E.A."/>
            <person name="Kyrpides N.C."/>
            <person name="Woyke T."/>
        </authorList>
    </citation>
    <scope>NUCLEOTIDE SEQUENCE</scope>
    <source>
        <strain evidence="1">GVMAG-S-1064190-84</strain>
    </source>
</reference>
<proteinExistence type="predicted"/>